<dbReference type="GO" id="GO:0004176">
    <property type="term" value="F:ATP-dependent peptidase activity"/>
    <property type="evidence" value="ECO:0007669"/>
    <property type="project" value="InterPro"/>
</dbReference>
<gene>
    <name evidence="3" type="ORF">EZS27_004225</name>
</gene>
<dbReference type="InterPro" id="IPR027065">
    <property type="entry name" value="Lon_Prtase"/>
</dbReference>
<dbReference type="Pfam" id="PF20442">
    <property type="entry name" value="BrxL_N"/>
    <property type="match status" value="1"/>
</dbReference>
<dbReference type="InterPro" id="IPR014721">
    <property type="entry name" value="Ribsml_uS5_D2-typ_fold_subgr"/>
</dbReference>
<keyword evidence="3" id="KW-0378">Hydrolase</keyword>
<evidence type="ECO:0000259" key="1">
    <source>
        <dbReference type="Pfam" id="PF05362"/>
    </source>
</evidence>
<dbReference type="InterPro" id="IPR020568">
    <property type="entry name" value="Ribosomal_Su5_D2-typ_SF"/>
</dbReference>
<dbReference type="EMBL" id="SNRY01000071">
    <property type="protein sequence ID" value="KAA6348335.1"/>
    <property type="molecule type" value="Genomic_DNA"/>
</dbReference>
<dbReference type="InterPro" id="IPR046838">
    <property type="entry name" value="BrxL_N"/>
</dbReference>
<dbReference type="Pfam" id="PF13337">
    <property type="entry name" value="BrxL_ATPase"/>
    <property type="match status" value="1"/>
</dbReference>
<name>A0A5J4ST64_9ZZZZ</name>
<dbReference type="NCBIfam" id="TIGR02688">
    <property type="entry name" value="BREX system Lon protease-like protein BrxL"/>
    <property type="match status" value="1"/>
</dbReference>
<evidence type="ECO:0000259" key="2">
    <source>
        <dbReference type="Pfam" id="PF20442"/>
    </source>
</evidence>
<dbReference type="PANTHER" id="PTHR10046">
    <property type="entry name" value="ATP DEPENDENT LON PROTEASE FAMILY MEMBER"/>
    <property type="match status" value="1"/>
</dbReference>
<dbReference type="Gene3D" id="3.30.230.10">
    <property type="match status" value="1"/>
</dbReference>
<feature type="domain" description="BREX system Lon protease-like BrxL N-terminal" evidence="2">
    <location>
        <begin position="13"/>
        <end position="144"/>
    </location>
</feature>
<organism evidence="3">
    <name type="scientific">termite gut metagenome</name>
    <dbReference type="NCBI Taxonomy" id="433724"/>
    <lineage>
        <taxon>unclassified sequences</taxon>
        <taxon>metagenomes</taxon>
        <taxon>organismal metagenomes</taxon>
    </lineage>
</organism>
<dbReference type="AlphaFoldDB" id="A0A5J4ST64"/>
<dbReference type="GO" id="GO:0005524">
    <property type="term" value="F:ATP binding"/>
    <property type="evidence" value="ECO:0007669"/>
    <property type="project" value="InterPro"/>
</dbReference>
<dbReference type="SUPFAM" id="SSF54211">
    <property type="entry name" value="Ribosomal protein S5 domain 2-like"/>
    <property type="match status" value="1"/>
</dbReference>
<reference evidence="3" key="1">
    <citation type="submission" date="2019-03" db="EMBL/GenBank/DDBJ databases">
        <title>Single cell metagenomics reveals metabolic interactions within the superorganism composed of flagellate Streblomastix strix and complex community of Bacteroidetes bacteria on its surface.</title>
        <authorList>
            <person name="Treitli S.C."/>
            <person name="Kolisko M."/>
            <person name="Husnik F."/>
            <person name="Keeling P."/>
            <person name="Hampl V."/>
        </authorList>
    </citation>
    <scope>NUCLEOTIDE SEQUENCE</scope>
    <source>
        <strain evidence="3">STM</strain>
    </source>
</reference>
<dbReference type="GO" id="GO:0004252">
    <property type="term" value="F:serine-type endopeptidase activity"/>
    <property type="evidence" value="ECO:0007669"/>
    <property type="project" value="UniProtKB-EC"/>
</dbReference>
<dbReference type="GO" id="GO:0030163">
    <property type="term" value="P:protein catabolic process"/>
    <property type="evidence" value="ECO:0007669"/>
    <property type="project" value="InterPro"/>
</dbReference>
<protein>
    <submittedName>
        <fullName evidence="3">Lon protease 1</fullName>
        <ecNumber evidence="3">3.4.21.53</ecNumber>
    </submittedName>
</protein>
<feature type="domain" description="Lon proteolytic" evidence="1">
    <location>
        <begin position="516"/>
        <end position="679"/>
    </location>
</feature>
<dbReference type="InterPro" id="IPR013473">
    <property type="entry name" value="BrxL"/>
</dbReference>
<dbReference type="Pfam" id="PF05362">
    <property type="entry name" value="Lon_C"/>
    <property type="match status" value="1"/>
</dbReference>
<dbReference type="GO" id="GO:0006508">
    <property type="term" value="P:proteolysis"/>
    <property type="evidence" value="ECO:0007669"/>
    <property type="project" value="UniProtKB-KW"/>
</dbReference>
<keyword evidence="3" id="KW-0645">Protease</keyword>
<accession>A0A5J4ST64</accession>
<comment type="caution">
    <text evidence="3">The sequence shown here is derived from an EMBL/GenBank/DDBJ whole genome shotgun (WGS) entry which is preliminary data.</text>
</comment>
<proteinExistence type="predicted"/>
<dbReference type="InterPro" id="IPR014061">
    <property type="entry name" value="BrxL-like"/>
</dbReference>
<sequence>MLVLDELDKKALEHFRGYVVKKDLVGVIKGGANVPAFVLEYLLANTCSTENEEKLKMGMENVKTILRNHYINPEESTLIQSKLREKGRYKIIDKISVELDSQRDRYWANISNSNIKKANIGDDLVKSHEKLLLGGIWAIIEMEYDPMITVGSTVYPFLIRDIKPIQLSSFDNSKIAEKRKEFSKEEWKKLLLRSAGYEPYSEGLDDRKLDLLLCRLIPLVESNFNMVELGPRSSGKSYIYKEITPYAILISGGQGSVAQLFVNNTTGRVGAVGLWDAICFDESTDKLFKDKDAIPLMKDYMESGSFSRAKGGEITGSASIILNGNINLPVETVLQTSHLFSPLSNEVNHDTAFLDRINLFLPGWEITKFSPQNFTNHYGFSTDFFSEILKSQRKTTFYDAIDQYFILGSHLKQRDSKSVRRIVSGFIKLLHPDGNYTKEDIQEYVIVAMEMRRRVKEQLKRIGGMEFWDTNFSYIDKETQDEMFVGLQEEKGSSLIESNPLSPGVCYTAISDGENNSIVKIEAVVLKGSGKLNVTGSSSNEMRENIKNIYNYLRANERSILNEQHSLSSYDLNIQISNLRGACTSSGIGGAVYIAIISAIYKRNLKSGLAVLGNISIGGAVERALNFADKVTLLSENGAKTVLVPMDNLSEISILPTSILGKTDVPFYGNSQMLLQKAILNE</sequence>
<dbReference type="InterPro" id="IPR008269">
    <property type="entry name" value="Lon_proteolytic"/>
</dbReference>
<evidence type="ECO:0000313" key="3">
    <source>
        <dbReference type="EMBL" id="KAA6348335.1"/>
    </source>
</evidence>
<dbReference type="EC" id="3.4.21.53" evidence="3"/>
<dbReference type="NCBIfam" id="TIGR02653">
    <property type="entry name" value="Lon_rel_chp"/>
    <property type="match status" value="1"/>
</dbReference>